<evidence type="ECO:0000259" key="3">
    <source>
        <dbReference type="Pfam" id="PF12802"/>
    </source>
</evidence>
<comment type="caution">
    <text evidence="4">The sequence shown here is derived from an EMBL/GenBank/DDBJ whole genome shotgun (WGS) entry which is preliminary data.</text>
</comment>
<evidence type="ECO:0000313" key="4">
    <source>
        <dbReference type="EMBL" id="MBO3743509.1"/>
    </source>
</evidence>
<accession>A0ABS3UY56</accession>
<comment type="similarity">
    <text evidence="1">Belongs to the ROK (NagC/XylR) family.</text>
</comment>
<evidence type="ECO:0000256" key="1">
    <source>
        <dbReference type="ARBA" id="ARBA00006479"/>
    </source>
</evidence>
<protein>
    <submittedName>
        <fullName evidence="4">ROK family transcriptional regulator</fullName>
    </submittedName>
</protein>
<dbReference type="Gene3D" id="3.30.420.40">
    <property type="match status" value="2"/>
</dbReference>
<dbReference type="Gene3D" id="1.10.10.10">
    <property type="entry name" value="Winged helix-like DNA-binding domain superfamily/Winged helix DNA-binding domain"/>
    <property type="match status" value="1"/>
</dbReference>
<dbReference type="SUPFAM" id="SSF53067">
    <property type="entry name" value="Actin-like ATPase domain"/>
    <property type="match status" value="1"/>
</dbReference>
<gene>
    <name evidence="4" type="ORF">J5X75_39025</name>
</gene>
<feature type="region of interest" description="Disordered" evidence="2">
    <location>
        <begin position="1"/>
        <end position="22"/>
    </location>
</feature>
<dbReference type="PANTHER" id="PTHR18964">
    <property type="entry name" value="ROK (REPRESSOR, ORF, KINASE) FAMILY"/>
    <property type="match status" value="1"/>
</dbReference>
<sequence length="415" mass="43428">MVSARRVRGAAMHAGTVRRRHDTTAVNPRAAHLSLALRHVAEASGQISRADIAARTGLNRSTASSLVDELITGGLVKETGATPRTRAGRPATALALRDDGPAGLGVDVNVDYTAVCVVDLTGAVRYKHVVAEDQRGHTMAEILDRINTLSRAAHAAARADELTLCGSAIAVPGIVDRDRATVTLAPNLGWRDLAVTEVLPADVHGLLDNEANFAALSEPGLLRARASYLYVSGQIGVGAGIVLDGHLYRGTHGWSGEIGHLTVDRDGPPCPCGRRGCLERYAGQEAILRAAGVSSDPGTALGVRPTITLIADRARSGDTATLAALTRAGEVLGATLAGCLNLLDLGHVVLGGIYRDLAPWIAPEVEREVATQFLGAPWARPTVEVATYGPEAPAIGAARSVIHDVIGDPLRWLNR</sequence>
<dbReference type="CDD" id="cd24076">
    <property type="entry name" value="ASKHA_ATPase_ROK_BsXylR-like"/>
    <property type="match status" value="1"/>
</dbReference>
<reference evidence="4 5" key="1">
    <citation type="submission" date="2021-03" db="EMBL/GenBank/DDBJ databases">
        <title>Actinoplanes flavus sp. nov., a novel actinomycete isolated from Coconut Palm rhizosphere soil.</title>
        <authorList>
            <person name="Luo X."/>
        </authorList>
    </citation>
    <scope>NUCLEOTIDE SEQUENCE [LARGE SCALE GENOMIC DNA]</scope>
    <source>
        <strain evidence="4 5">NEAU-H7</strain>
    </source>
</reference>
<dbReference type="InterPro" id="IPR000835">
    <property type="entry name" value="HTH_MarR-typ"/>
</dbReference>
<proteinExistence type="inferred from homology"/>
<organism evidence="4 5">
    <name type="scientific">Actinoplanes flavus</name>
    <dbReference type="NCBI Taxonomy" id="2820290"/>
    <lineage>
        <taxon>Bacteria</taxon>
        <taxon>Bacillati</taxon>
        <taxon>Actinomycetota</taxon>
        <taxon>Actinomycetes</taxon>
        <taxon>Micromonosporales</taxon>
        <taxon>Micromonosporaceae</taxon>
        <taxon>Actinoplanes</taxon>
    </lineage>
</organism>
<dbReference type="SUPFAM" id="SSF46785">
    <property type="entry name" value="Winged helix' DNA-binding domain"/>
    <property type="match status" value="1"/>
</dbReference>
<dbReference type="InterPro" id="IPR000600">
    <property type="entry name" value="ROK"/>
</dbReference>
<dbReference type="Pfam" id="PF12802">
    <property type="entry name" value="MarR_2"/>
    <property type="match status" value="1"/>
</dbReference>
<dbReference type="InterPro" id="IPR036388">
    <property type="entry name" value="WH-like_DNA-bd_sf"/>
</dbReference>
<name>A0ABS3UY56_9ACTN</name>
<dbReference type="EMBL" id="JAGFNS010000040">
    <property type="protein sequence ID" value="MBO3743509.1"/>
    <property type="molecule type" value="Genomic_DNA"/>
</dbReference>
<evidence type="ECO:0000256" key="2">
    <source>
        <dbReference type="SAM" id="MobiDB-lite"/>
    </source>
</evidence>
<dbReference type="PANTHER" id="PTHR18964:SF149">
    <property type="entry name" value="BIFUNCTIONAL UDP-N-ACETYLGLUCOSAMINE 2-EPIMERASE_N-ACETYLMANNOSAMINE KINASE"/>
    <property type="match status" value="1"/>
</dbReference>
<feature type="domain" description="HTH marR-type" evidence="3">
    <location>
        <begin position="35"/>
        <end position="78"/>
    </location>
</feature>
<dbReference type="Pfam" id="PF00480">
    <property type="entry name" value="ROK"/>
    <property type="match status" value="1"/>
</dbReference>
<dbReference type="InterPro" id="IPR036390">
    <property type="entry name" value="WH_DNA-bd_sf"/>
</dbReference>
<evidence type="ECO:0000313" key="5">
    <source>
        <dbReference type="Proteomes" id="UP000679690"/>
    </source>
</evidence>
<keyword evidence="5" id="KW-1185">Reference proteome</keyword>
<dbReference type="Proteomes" id="UP000679690">
    <property type="component" value="Unassembled WGS sequence"/>
</dbReference>
<dbReference type="InterPro" id="IPR043129">
    <property type="entry name" value="ATPase_NBD"/>
</dbReference>